<evidence type="ECO:0000313" key="2">
    <source>
        <dbReference type="Proteomes" id="UP000192220"/>
    </source>
</evidence>
<gene>
    <name evidence="3" type="primary">LOC106532383</name>
</gene>
<dbReference type="KEGG" id="alim:106532383"/>
<dbReference type="InterPro" id="IPR031273">
    <property type="entry name" value="PARP4"/>
</dbReference>
<reference evidence="3" key="1">
    <citation type="submission" date="2025-08" db="UniProtKB">
        <authorList>
            <consortium name="RefSeq"/>
        </authorList>
    </citation>
    <scope>IDENTIFICATION</scope>
    <source>
        <strain evidence="3">Quisiro</strain>
    </source>
</reference>
<dbReference type="OrthoDB" id="1729737at2759"/>
<dbReference type="PANTHER" id="PTHR46530">
    <property type="entry name" value="PROTEIN MONO-ADP-RIBOSYLTRANSFERASE PARP4"/>
    <property type="match status" value="1"/>
</dbReference>
<evidence type="ECO:0000259" key="1">
    <source>
        <dbReference type="PROSITE" id="PS50234"/>
    </source>
</evidence>
<feature type="domain" description="VWFA" evidence="1">
    <location>
        <begin position="32"/>
        <end position="200"/>
    </location>
</feature>
<dbReference type="PROSITE" id="PS50234">
    <property type="entry name" value="VWFA"/>
    <property type="match status" value="1"/>
</dbReference>
<accession>A0A2I4CV59</accession>
<feature type="non-terminal residue" evidence="3">
    <location>
        <position position="238"/>
    </location>
</feature>
<dbReference type="GO" id="GO:0003950">
    <property type="term" value="F:NAD+ poly-ADP-ribosyltransferase activity"/>
    <property type="evidence" value="ECO:0007669"/>
    <property type="project" value="InterPro"/>
</dbReference>
<keyword evidence="2" id="KW-1185">Reference proteome</keyword>
<evidence type="ECO:0000313" key="3">
    <source>
        <dbReference type="RefSeq" id="XP_013883876.1"/>
    </source>
</evidence>
<dbReference type="AlphaFoldDB" id="A0A2I4CV59"/>
<dbReference type="SMART" id="SM00327">
    <property type="entry name" value="VWA"/>
    <property type="match status" value="1"/>
</dbReference>
<dbReference type="RefSeq" id="XP_013883876.1">
    <property type="nucleotide sequence ID" value="XM_014028422.1"/>
</dbReference>
<protein>
    <submittedName>
        <fullName evidence="3">Poly [ADP-ribose] polymerase 4</fullName>
    </submittedName>
</protein>
<name>A0A2I4CV59_AUSLI</name>
<sequence length="238" mass="26299">MWVEKHPDKDSQACMLVFYPDFELDSGSEADEVVLVLDTSESMRGESLGLAQRIALQVLKKLQNSTRVNVVLFGTDHTEAFLKAQPLSEVRQAAESFIKRCSPAGGGTELWRPLRALGLLPPSRGVRNLLLLSDGHIQNPALTLQLLRDHAPHSRLFTCGLSPTANRHLLRALAQAGGGAYEFFDTKTKHTWAEKVQRQVKRMSSPGCSSVSVKWQQFNPAAPPPVQAPKQLHALFND</sequence>
<dbReference type="PANTHER" id="PTHR46530:SF1">
    <property type="entry name" value="PROTEIN MONO-ADP-RIBOSYLTRANSFERASE PARP4"/>
    <property type="match status" value="1"/>
</dbReference>
<organism evidence="2 3">
    <name type="scientific">Austrofundulus limnaeus</name>
    <name type="common">Annual killifish</name>
    <dbReference type="NCBI Taxonomy" id="52670"/>
    <lineage>
        <taxon>Eukaryota</taxon>
        <taxon>Metazoa</taxon>
        <taxon>Chordata</taxon>
        <taxon>Craniata</taxon>
        <taxon>Vertebrata</taxon>
        <taxon>Euteleostomi</taxon>
        <taxon>Actinopterygii</taxon>
        <taxon>Neopterygii</taxon>
        <taxon>Teleostei</taxon>
        <taxon>Neoteleostei</taxon>
        <taxon>Acanthomorphata</taxon>
        <taxon>Ovalentaria</taxon>
        <taxon>Atherinomorphae</taxon>
        <taxon>Cyprinodontiformes</taxon>
        <taxon>Rivulidae</taxon>
        <taxon>Austrofundulus</taxon>
    </lineage>
</organism>
<dbReference type="InParanoid" id="A0A2I4CV59"/>
<dbReference type="Gene3D" id="3.40.50.410">
    <property type="entry name" value="von Willebrand factor, type A domain"/>
    <property type="match status" value="1"/>
</dbReference>
<dbReference type="Proteomes" id="UP000192220">
    <property type="component" value="Unplaced"/>
</dbReference>
<dbReference type="Pfam" id="PF13768">
    <property type="entry name" value="VWA_3"/>
    <property type="match status" value="1"/>
</dbReference>
<dbReference type="InterPro" id="IPR036465">
    <property type="entry name" value="vWFA_dom_sf"/>
</dbReference>
<dbReference type="GO" id="GO:0005737">
    <property type="term" value="C:cytoplasm"/>
    <property type="evidence" value="ECO:0007669"/>
    <property type="project" value="TreeGrafter"/>
</dbReference>
<dbReference type="STRING" id="52670.A0A2I4CV59"/>
<dbReference type="SUPFAM" id="SSF53300">
    <property type="entry name" value="vWA-like"/>
    <property type="match status" value="1"/>
</dbReference>
<dbReference type="GeneID" id="106532383"/>
<dbReference type="InterPro" id="IPR002035">
    <property type="entry name" value="VWF_A"/>
</dbReference>
<proteinExistence type="predicted"/>